<proteinExistence type="predicted"/>
<protein>
    <submittedName>
        <fullName evidence="2">F-box domain-containing protein</fullName>
    </submittedName>
</protein>
<evidence type="ECO:0000313" key="1">
    <source>
        <dbReference type="Proteomes" id="UP000095282"/>
    </source>
</evidence>
<reference evidence="2" key="1">
    <citation type="submission" date="2016-11" db="UniProtKB">
        <authorList>
            <consortium name="WormBaseParasite"/>
        </authorList>
    </citation>
    <scope>IDENTIFICATION</scope>
</reference>
<sequence length="249" mass="28903">MNISSNLNPVFRDPDKFSLLTIPDVARVYVIRLMDPKEQVRLALSTKKMENYIRISNIRYFDYGEVSLEENDFDIQVNHGRIPSENSQMTFRTKVQFNKKVMKPWFNEDSSVAEQAITVFKRLQATFHCEETGITFNINTPAIIRNVLDALDNLVFVALGKNNTTVETLNTIMEPYKRKREISVFASEMPLDYYHPNRKKVLGDQPENQGVQDEIRQLDEKLAKKWSFLCGWNTSCRRCFLCGTTGSIR</sequence>
<dbReference type="AlphaFoldDB" id="A0A1I7T3M5"/>
<dbReference type="WBParaSite" id="Csp11.Scaffold492.g2097.t1">
    <property type="protein sequence ID" value="Csp11.Scaffold492.g2097.t1"/>
    <property type="gene ID" value="Csp11.Scaffold492.g2097"/>
</dbReference>
<keyword evidence="1" id="KW-1185">Reference proteome</keyword>
<name>A0A1I7T3M5_9PELO</name>
<evidence type="ECO:0000313" key="2">
    <source>
        <dbReference type="WBParaSite" id="Csp11.Scaffold492.g2097.t1"/>
    </source>
</evidence>
<dbReference type="Proteomes" id="UP000095282">
    <property type="component" value="Unplaced"/>
</dbReference>
<organism evidence="1 2">
    <name type="scientific">Caenorhabditis tropicalis</name>
    <dbReference type="NCBI Taxonomy" id="1561998"/>
    <lineage>
        <taxon>Eukaryota</taxon>
        <taxon>Metazoa</taxon>
        <taxon>Ecdysozoa</taxon>
        <taxon>Nematoda</taxon>
        <taxon>Chromadorea</taxon>
        <taxon>Rhabditida</taxon>
        <taxon>Rhabditina</taxon>
        <taxon>Rhabditomorpha</taxon>
        <taxon>Rhabditoidea</taxon>
        <taxon>Rhabditidae</taxon>
        <taxon>Peloderinae</taxon>
        <taxon>Caenorhabditis</taxon>
    </lineage>
</organism>
<accession>A0A1I7T3M5</accession>